<evidence type="ECO:0000313" key="3">
    <source>
        <dbReference type="Proteomes" id="UP000664169"/>
    </source>
</evidence>
<reference evidence="2" key="1">
    <citation type="submission" date="2021-03" db="EMBL/GenBank/DDBJ databases">
        <authorList>
            <person name="Tagirdzhanova G."/>
        </authorList>
    </citation>
    <scope>NUCLEOTIDE SEQUENCE</scope>
</reference>
<feature type="compositionally biased region" description="Basic and acidic residues" evidence="1">
    <location>
        <begin position="400"/>
        <end position="414"/>
    </location>
</feature>
<feature type="compositionally biased region" description="Basic and acidic residues" evidence="1">
    <location>
        <begin position="271"/>
        <end position="281"/>
    </location>
</feature>
<keyword evidence="3" id="KW-1185">Reference proteome</keyword>
<gene>
    <name evidence="2" type="ORF">GOMPHAMPRED_005413</name>
</gene>
<accession>A0A8H3IIP8</accession>
<feature type="compositionally biased region" description="Low complexity" evidence="1">
    <location>
        <begin position="316"/>
        <end position="331"/>
    </location>
</feature>
<organism evidence="2 3">
    <name type="scientific">Gomphillus americanus</name>
    <dbReference type="NCBI Taxonomy" id="1940652"/>
    <lineage>
        <taxon>Eukaryota</taxon>
        <taxon>Fungi</taxon>
        <taxon>Dikarya</taxon>
        <taxon>Ascomycota</taxon>
        <taxon>Pezizomycotina</taxon>
        <taxon>Lecanoromycetes</taxon>
        <taxon>OSLEUM clade</taxon>
        <taxon>Ostropomycetidae</taxon>
        <taxon>Ostropales</taxon>
        <taxon>Graphidaceae</taxon>
        <taxon>Gomphilloideae</taxon>
        <taxon>Gomphillus</taxon>
    </lineage>
</organism>
<dbReference type="EMBL" id="CAJPDQ010000032">
    <property type="protein sequence ID" value="CAF9929467.1"/>
    <property type="molecule type" value="Genomic_DNA"/>
</dbReference>
<feature type="compositionally biased region" description="Basic and acidic residues" evidence="1">
    <location>
        <begin position="301"/>
        <end position="315"/>
    </location>
</feature>
<feature type="compositionally biased region" description="Gly residues" evidence="1">
    <location>
        <begin position="252"/>
        <end position="265"/>
    </location>
</feature>
<feature type="compositionally biased region" description="Polar residues" evidence="1">
    <location>
        <begin position="376"/>
        <end position="387"/>
    </location>
</feature>
<feature type="compositionally biased region" description="Low complexity" evidence="1">
    <location>
        <begin position="350"/>
        <end position="359"/>
    </location>
</feature>
<dbReference type="OrthoDB" id="2118965at2759"/>
<dbReference type="PANTHER" id="PTHR38703">
    <property type="entry name" value="CHROMOSOME 8, WHOLE GENOME SHOTGUN SEQUENCE"/>
    <property type="match status" value="1"/>
</dbReference>
<name>A0A8H3IIP8_9LECA</name>
<sequence length="414" mass="43518">MDAAKEAISKLTSHHGHHTTEVHEHYQPAVTHEHVSRTREHEGTTVLDKEIHQDHHHTTVLPVKDQEILPTEHSHKLAAAQHSEHHHGDHRGIHDKIATEVASFKDRREVGDVETSKVVAPTVAGEHHHHHVHETIQPIVQKQTIQPSVVHTTIPIHEVHHNEPKHYSASALPAVSLGEFQKQGGSLTGLADRVERFEGEPENLAGRGLHSSHHVGSGSSGLNDTSRSGTTDTTSSNLRNTGATGTSSTGTTGAGIGSGATGSGIGSRAEQAIDSRLDNTTHGRTGATGTTGTSGIGSETSRAEQALDSRFDNTTHGRSGATGTTGSSGLGNEKSRAQQVIDSRVDGATHGRTGTTGLTGSSGIGSTGTTHHSTHDPSLSNTSSSTHADGKPSLLQKLNPFKDSDGDGKKGFMS</sequence>
<dbReference type="Proteomes" id="UP000664169">
    <property type="component" value="Unassembled WGS sequence"/>
</dbReference>
<evidence type="ECO:0008006" key="4">
    <source>
        <dbReference type="Google" id="ProtNLM"/>
    </source>
</evidence>
<feature type="compositionally biased region" description="Basic and acidic residues" evidence="1">
    <location>
        <begin position="18"/>
        <end position="37"/>
    </location>
</feature>
<evidence type="ECO:0000313" key="2">
    <source>
        <dbReference type="EMBL" id="CAF9929467.1"/>
    </source>
</evidence>
<feature type="compositionally biased region" description="Low complexity" evidence="1">
    <location>
        <begin position="206"/>
        <end position="251"/>
    </location>
</feature>
<dbReference type="AlphaFoldDB" id="A0A8H3IIP8"/>
<feature type="region of interest" description="Disordered" evidence="1">
    <location>
        <begin position="1"/>
        <end position="37"/>
    </location>
</feature>
<proteinExistence type="predicted"/>
<protein>
    <recommendedName>
        <fullName evidence="4">Allergen</fullName>
    </recommendedName>
</protein>
<comment type="caution">
    <text evidence="2">The sequence shown here is derived from an EMBL/GenBank/DDBJ whole genome shotgun (WGS) entry which is preliminary data.</text>
</comment>
<evidence type="ECO:0000256" key="1">
    <source>
        <dbReference type="SAM" id="MobiDB-lite"/>
    </source>
</evidence>
<feature type="compositionally biased region" description="Low complexity" evidence="1">
    <location>
        <begin position="282"/>
        <end position="300"/>
    </location>
</feature>
<dbReference type="PANTHER" id="PTHR38703:SF1">
    <property type="entry name" value="ALLERGEN"/>
    <property type="match status" value="1"/>
</dbReference>
<feature type="region of interest" description="Disordered" evidence="1">
    <location>
        <begin position="203"/>
        <end position="414"/>
    </location>
</feature>